<accession>A0A5B7JWM0</accession>
<sequence>MRLAELTLSTQAELARSMDIPLPTATPVVLRRRQEGLHEDSRVMDRKRRASYFGDLFQHAENLCSSVAV</sequence>
<protein>
    <submittedName>
        <fullName evidence="1">Uncharacterized protein</fullName>
    </submittedName>
</protein>
<dbReference type="Proteomes" id="UP000324222">
    <property type="component" value="Unassembled WGS sequence"/>
</dbReference>
<evidence type="ECO:0000313" key="1">
    <source>
        <dbReference type="EMBL" id="MPD01301.1"/>
    </source>
</evidence>
<dbReference type="EMBL" id="VSRR010126505">
    <property type="protein sequence ID" value="MPD01301.1"/>
    <property type="molecule type" value="Genomic_DNA"/>
</dbReference>
<reference evidence="1 2" key="1">
    <citation type="submission" date="2019-05" db="EMBL/GenBank/DDBJ databases">
        <title>Another draft genome of Portunus trituberculatus and its Hox gene families provides insights of decapod evolution.</title>
        <authorList>
            <person name="Jeong J.-H."/>
            <person name="Song I."/>
            <person name="Kim S."/>
            <person name="Choi T."/>
            <person name="Kim D."/>
            <person name="Ryu S."/>
            <person name="Kim W."/>
        </authorList>
    </citation>
    <scope>NUCLEOTIDE SEQUENCE [LARGE SCALE GENOMIC DNA]</scope>
    <source>
        <tissue evidence="1">Muscle</tissue>
    </source>
</reference>
<name>A0A5B7JWM0_PORTR</name>
<keyword evidence="2" id="KW-1185">Reference proteome</keyword>
<proteinExistence type="predicted"/>
<comment type="caution">
    <text evidence="1">The sequence shown here is derived from an EMBL/GenBank/DDBJ whole genome shotgun (WGS) entry which is preliminary data.</text>
</comment>
<dbReference type="AlphaFoldDB" id="A0A5B7JWM0"/>
<gene>
    <name evidence="1" type="ORF">E2C01_096821</name>
</gene>
<organism evidence="1 2">
    <name type="scientific">Portunus trituberculatus</name>
    <name type="common">Swimming crab</name>
    <name type="synonym">Neptunus trituberculatus</name>
    <dbReference type="NCBI Taxonomy" id="210409"/>
    <lineage>
        <taxon>Eukaryota</taxon>
        <taxon>Metazoa</taxon>
        <taxon>Ecdysozoa</taxon>
        <taxon>Arthropoda</taxon>
        <taxon>Crustacea</taxon>
        <taxon>Multicrustacea</taxon>
        <taxon>Malacostraca</taxon>
        <taxon>Eumalacostraca</taxon>
        <taxon>Eucarida</taxon>
        <taxon>Decapoda</taxon>
        <taxon>Pleocyemata</taxon>
        <taxon>Brachyura</taxon>
        <taxon>Eubrachyura</taxon>
        <taxon>Portunoidea</taxon>
        <taxon>Portunidae</taxon>
        <taxon>Portuninae</taxon>
        <taxon>Portunus</taxon>
    </lineage>
</organism>
<evidence type="ECO:0000313" key="2">
    <source>
        <dbReference type="Proteomes" id="UP000324222"/>
    </source>
</evidence>